<proteinExistence type="predicted"/>
<dbReference type="EMBL" id="CP000554">
    <property type="protein sequence ID" value="ABM79093.1"/>
    <property type="molecule type" value="Genomic_DNA"/>
</dbReference>
<name>A2CC83_PROM3</name>
<dbReference type="Proteomes" id="UP000002274">
    <property type="component" value="Chromosome"/>
</dbReference>
<organism evidence="1 2">
    <name type="scientific">Prochlorococcus marinus (strain MIT 9303)</name>
    <dbReference type="NCBI Taxonomy" id="59922"/>
    <lineage>
        <taxon>Bacteria</taxon>
        <taxon>Bacillati</taxon>
        <taxon>Cyanobacteriota</taxon>
        <taxon>Cyanophyceae</taxon>
        <taxon>Synechococcales</taxon>
        <taxon>Prochlorococcaceae</taxon>
        <taxon>Prochlorococcus</taxon>
    </lineage>
</organism>
<dbReference type="STRING" id="59922.P9303_23601"/>
<dbReference type="PROSITE" id="PS51257">
    <property type="entry name" value="PROKAR_LIPOPROTEIN"/>
    <property type="match status" value="1"/>
</dbReference>
<accession>A2CC83</accession>
<evidence type="ECO:0000313" key="1">
    <source>
        <dbReference type="EMBL" id="ABM79093.1"/>
    </source>
</evidence>
<sequence>MASKVGIWSEIRPDSTINHHTVSACLIDDQTESIAIRAALQPILI</sequence>
<gene>
    <name evidence="1" type="ordered locus">P9303_23601</name>
</gene>
<dbReference type="AlphaFoldDB" id="A2CC83"/>
<dbReference type="HOGENOM" id="CLU_3203925_0_0_3"/>
<evidence type="ECO:0000313" key="2">
    <source>
        <dbReference type="Proteomes" id="UP000002274"/>
    </source>
</evidence>
<reference evidence="1 2" key="1">
    <citation type="journal article" date="2007" name="PLoS Genet.">
        <title>Patterns and implications of gene gain and loss in the evolution of Prochlorococcus.</title>
        <authorList>
            <person name="Kettler G.C."/>
            <person name="Martiny A.C."/>
            <person name="Huang K."/>
            <person name="Zucker J."/>
            <person name="Coleman M.L."/>
            <person name="Rodrigue S."/>
            <person name="Chen F."/>
            <person name="Lapidus A."/>
            <person name="Ferriera S."/>
            <person name="Johnson J."/>
            <person name="Steglich C."/>
            <person name="Church G.M."/>
            <person name="Richardson P."/>
            <person name="Chisholm S.W."/>
        </authorList>
    </citation>
    <scope>NUCLEOTIDE SEQUENCE [LARGE SCALE GENOMIC DNA]</scope>
    <source>
        <strain evidence="1 2">MIT 9303</strain>
    </source>
</reference>
<protein>
    <submittedName>
        <fullName evidence="1">Uncharacterized protein</fullName>
    </submittedName>
</protein>
<dbReference type="KEGG" id="pmf:P9303_23601"/>